<protein>
    <recommendedName>
        <fullName evidence="2">RNase H type-1 domain-containing protein</fullName>
    </recommendedName>
</protein>
<dbReference type="EMBL" id="CAXIEN010000013">
    <property type="protein sequence ID" value="CAL1264458.1"/>
    <property type="molecule type" value="Genomic_DNA"/>
</dbReference>
<dbReference type="GO" id="GO:0003676">
    <property type="term" value="F:nucleic acid binding"/>
    <property type="evidence" value="ECO:0007669"/>
    <property type="project" value="InterPro"/>
</dbReference>
<feature type="compositionally biased region" description="Basic and acidic residues" evidence="1">
    <location>
        <begin position="287"/>
        <end position="296"/>
    </location>
</feature>
<dbReference type="InterPro" id="IPR012337">
    <property type="entry name" value="RNaseH-like_sf"/>
</dbReference>
<dbReference type="SUPFAM" id="SSF53098">
    <property type="entry name" value="Ribonuclease H-like"/>
    <property type="match status" value="1"/>
</dbReference>
<dbReference type="InterPro" id="IPR036397">
    <property type="entry name" value="RNaseH_sf"/>
</dbReference>
<name>A0AAV1Z2H0_9ARAC</name>
<dbReference type="Pfam" id="PF00075">
    <property type="entry name" value="RNase_H"/>
    <property type="match status" value="1"/>
</dbReference>
<organism evidence="3 4">
    <name type="scientific">Larinioides sclopetarius</name>
    <dbReference type="NCBI Taxonomy" id="280406"/>
    <lineage>
        <taxon>Eukaryota</taxon>
        <taxon>Metazoa</taxon>
        <taxon>Ecdysozoa</taxon>
        <taxon>Arthropoda</taxon>
        <taxon>Chelicerata</taxon>
        <taxon>Arachnida</taxon>
        <taxon>Araneae</taxon>
        <taxon>Araneomorphae</taxon>
        <taxon>Entelegynae</taxon>
        <taxon>Araneoidea</taxon>
        <taxon>Araneidae</taxon>
        <taxon>Larinioides</taxon>
    </lineage>
</organism>
<proteinExistence type="predicted"/>
<reference evidence="3 4" key="1">
    <citation type="submission" date="2024-04" db="EMBL/GenBank/DDBJ databases">
        <authorList>
            <person name="Rising A."/>
            <person name="Reimegard J."/>
            <person name="Sonavane S."/>
            <person name="Akerstrom W."/>
            <person name="Nylinder S."/>
            <person name="Hedman E."/>
            <person name="Kallberg Y."/>
        </authorList>
    </citation>
    <scope>NUCLEOTIDE SEQUENCE [LARGE SCALE GENOMIC DNA]</scope>
</reference>
<feature type="region of interest" description="Disordered" evidence="1">
    <location>
        <begin position="313"/>
        <end position="357"/>
    </location>
</feature>
<feature type="compositionally biased region" description="Basic and acidic residues" evidence="1">
    <location>
        <begin position="319"/>
        <end position="335"/>
    </location>
</feature>
<dbReference type="GO" id="GO:0004523">
    <property type="term" value="F:RNA-DNA hybrid ribonuclease activity"/>
    <property type="evidence" value="ECO:0007669"/>
    <property type="project" value="InterPro"/>
</dbReference>
<evidence type="ECO:0000313" key="4">
    <source>
        <dbReference type="Proteomes" id="UP001497382"/>
    </source>
</evidence>
<evidence type="ECO:0000259" key="2">
    <source>
        <dbReference type="Pfam" id="PF00075"/>
    </source>
</evidence>
<dbReference type="Proteomes" id="UP001497382">
    <property type="component" value="Unassembled WGS sequence"/>
</dbReference>
<comment type="caution">
    <text evidence="3">The sequence shown here is derived from an EMBL/GenBank/DDBJ whole genome shotgun (WGS) entry which is preliminary data.</text>
</comment>
<evidence type="ECO:0000256" key="1">
    <source>
        <dbReference type="SAM" id="MobiDB-lite"/>
    </source>
</evidence>
<feature type="domain" description="RNase H type-1" evidence="2">
    <location>
        <begin position="60"/>
        <end position="142"/>
    </location>
</feature>
<gene>
    <name evidence="3" type="ORF">LARSCL_LOCUS2043</name>
</gene>
<sequence>MEEESCQILRGGWTSTCWSAEGILFPFYHPMDKPMEAFPICHLGTHPLGVTGSPEAQNMAIAFTDGSSDSSLDRGGACVFLTYADGKPESHKISVGKIASNYTCELVAIKEALNLYHYNDIQNSNGLLLFSDSRSALQAILRGNSQLTQDIILLLRKITTAQRTYCIMNMQRLLKHVVDSLENILDIHERSIPRNLTSPRQNQSSLLNLEKNMSHMNRCHHRSCKTVHSTILPLSDFKNEATSDILNPVSYIMSEFVVDVLQMDFEKYSKFRTRGRNPVGQHPTTTRQDDEALSKAESVSDIRDFLKYNRKKSRLPTFRKSDPSSSRQDDKIKEKPHGHKSCIIRGQHASHKQDNEE</sequence>
<dbReference type="Gene3D" id="3.30.420.10">
    <property type="entry name" value="Ribonuclease H-like superfamily/Ribonuclease H"/>
    <property type="match status" value="1"/>
</dbReference>
<feature type="region of interest" description="Disordered" evidence="1">
    <location>
        <begin position="273"/>
        <end position="296"/>
    </location>
</feature>
<dbReference type="AlphaFoldDB" id="A0AAV1Z2H0"/>
<dbReference type="InterPro" id="IPR002156">
    <property type="entry name" value="RNaseH_domain"/>
</dbReference>
<accession>A0AAV1Z2H0</accession>
<keyword evidence="4" id="KW-1185">Reference proteome</keyword>
<evidence type="ECO:0000313" key="3">
    <source>
        <dbReference type="EMBL" id="CAL1264458.1"/>
    </source>
</evidence>